<keyword evidence="1" id="KW-0732">Signal</keyword>
<dbReference type="AlphaFoldDB" id="A0A0L0C9T8"/>
<accession>A0A0L0C9T8</accession>
<evidence type="ECO:0000313" key="3">
    <source>
        <dbReference type="Proteomes" id="UP000037069"/>
    </source>
</evidence>
<dbReference type="OrthoDB" id="6436512at2759"/>
<keyword evidence="3" id="KW-1185">Reference proteome</keyword>
<proteinExistence type="predicted"/>
<evidence type="ECO:0000313" key="2">
    <source>
        <dbReference type="EMBL" id="KNC28214.1"/>
    </source>
</evidence>
<dbReference type="Proteomes" id="UP000037069">
    <property type="component" value="Unassembled WGS sequence"/>
</dbReference>
<feature type="signal peptide" evidence="1">
    <location>
        <begin position="1"/>
        <end position="26"/>
    </location>
</feature>
<name>A0A0L0C9T8_LUCCU</name>
<organism evidence="2 3">
    <name type="scientific">Lucilia cuprina</name>
    <name type="common">Green bottle fly</name>
    <name type="synonym">Australian sheep blowfly</name>
    <dbReference type="NCBI Taxonomy" id="7375"/>
    <lineage>
        <taxon>Eukaryota</taxon>
        <taxon>Metazoa</taxon>
        <taxon>Ecdysozoa</taxon>
        <taxon>Arthropoda</taxon>
        <taxon>Hexapoda</taxon>
        <taxon>Insecta</taxon>
        <taxon>Pterygota</taxon>
        <taxon>Neoptera</taxon>
        <taxon>Endopterygota</taxon>
        <taxon>Diptera</taxon>
        <taxon>Brachycera</taxon>
        <taxon>Muscomorpha</taxon>
        <taxon>Oestroidea</taxon>
        <taxon>Calliphoridae</taxon>
        <taxon>Luciliinae</taxon>
        <taxon>Lucilia</taxon>
    </lineage>
</organism>
<dbReference type="EMBL" id="JRES01000809">
    <property type="protein sequence ID" value="KNC28214.1"/>
    <property type="molecule type" value="Genomic_DNA"/>
</dbReference>
<feature type="chain" id="PRO_5005536026" evidence="1">
    <location>
        <begin position="27"/>
        <end position="506"/>
    </location>
</feature>
<feature type="non-terminal residue" evidence="2">
    <location>
        <position position="1"/>
    </location>
</feature>
<reference evidence="2 3" key="1">
    <citation type="journal article" date="2015" name="Nat. Commun.">
        <title>Lucilia cuprina genome unlocks parasitic fly biology to underpin future interventions.</title>
        <authorList>
            <person name="Anstead C.A."/>
            <person name="Korhonen P.K."/>
            <person name="Young N.D."/>
            <person name="Hall R.S."/>
            <person name="Jex A.R."/>
            <person name="Murali S.C."/>
            <person name="Hughes D.S."/>
            <person name="Lee S.F."/>
            <person name="Perry T."/>
            <person name="Stroehlein A.J."/>
            <person name="Ansell B.R."/>
            <person name="Breugelmans B."/>
            <person name="Hofmann A."/>
            <person name="Qu J."/>
            <person name="Dugan S."/>
            <person name="Lee S.L."/>
            <person name="Chao H."/>
            <person name="Dinh H."/>
            <person name="Han Y."/>
            <person name="Doddapaneni H.V."/>
            <person name="Worley K.C."/>
            <person name="Muzny D.M."/>
            <person name="Ioannidis P."/>
            <person name="Waterhouse R.M."/>
            <person name="Zdobnov E.M."/>
            <person name="James P.J."/>
            <person name="Bagnall N.H."/>
            <person name="Kotze A.C."/>
            <person name="Gibbs R.A."/>
            <person name="Richards S."/>
            <person name="Batterham P."/>
            <person name="Gasser R.B."/>
        </authorList>
    </citation>
    <scope>NUCLEOTIDE SEQUENCE [LARGE SCALE GENOMIC DNA]</scope>
    <source>
        <strain evidence="2 3">LS</strain>
        <tissue evidence="2">Full body</tissue>
    </source>
</reference>
<dbReference type="OMA" id="CTLTHRA"/>
<comment type="caution">
    <text evidence="2">The sequence shown here is derived from an EMBL/GenBank/DDBJ whole genome shotgun (WGS) entry which is preliminary data.</text>
</comment>
<feature type="non-terminal residue" evidence="2">
    <location>
        <position position="506"/>
    </location>
</feature>
<gene>
    <name evidence="2" type="ORF">FF38_14137</name>
</gene>
<sequence length="506" mass="58314">LKRYFKFKNSLLVTLFFILKLKNYECKTNLNQRFYTNASTMTSFRFRDFEPRYAIKTDTELKPVLFDRLVRNIRKPRGFQFHADDRDFNVELEFIVPFVRIPIERGMTLTKTAFRSLFNLNLQSLLTTGGIVAVGGIFALILKSVFSQFVYISDYRKTSRNEDAYQPDSIQFSDLNSGNFSENVLNMNKIASIMESKLQENNINISHCIQRSLCNYAQQNFCNSNSMSEGLPRILDGVFSVTVKVNNILFSEKKKMFKKLLWLFIIGHSEYCKAYNITNDFNGLTEQKILERNSRANLVSFEPLGEHIQVGLDYLMPFIKVPIVRKVDIYGNEPALININTAAIISTGLLATSSALISFIFRRYVVLGREATSSEHRRRSDKDFEQELWSVLNNFKLVYTNSSGSRVDTSLSGLFDTINETFQKNCIDLSSCIQKAICIRLQLSAGRVSEGNSSGIDKIIDGLMGIKWFRSFLRHTTLKDVFDFKDVSKKQYNDSYPNYCDKKYPH</sequence>
<evidence type="ECO:0000256" key="1">
    <source>
        <dbReference type="SAM" id="SignalP"/>
    </source>
</evidence>
<protein>
    <submittedName>
        <fullName evidence="2">Uncharacterized protein</fullName>
    </submittedName>
</protein>